<dbReference type="InterPro" id="IPR050073">
    <property type="entry name" value="2-IPM_HCS-like"/>
</dbReference>
<keyword evidence="9 11" id="KW-0464">Manganese</keyword>
<evidence type="ECO:0000256" key="2">
    <source>
        <dbReference type="ARBA" id="ARBA00009396"/>
    </source>
</evidence>
<dbReference type="PROSITE" id="PS00815">
    <property type="entry name" value="AIPM_HOMOCIT_SYNTH_1"/>
    <property type="match status" value="1"/>
</dbReference>
<evidence type="ECO:0000256" key="9">
    <source>
        <dbReference type="ARBA" id="ARBA00023211"/>
    </source>
</evidence>
<keyword evidence="11" id="KW-0963">Cytoplasm</keyword>
<dbReference type="CDD" id="cd07940">
    <property type="entry name" value="DRE_TIM_IPMS"/>
    <property type="match status" value="1"/>
</dbReference>
<name>A0A7W2AGW4_9BACL</name>
<dbReference type="InterPro" id="IPR000891">
    <property type="entry name" value="PYR_CT"/>
</dbReference>
<dbReference type="EC" id="2.3.3.13" evidence="3 11"/>
<evidence type="ECO:0000313" key="13">
    <source>
        <dbReference type="EMBL" id="MBA4541545.1"/>
    </source>
</evidence>
<dbReference type="SUPFAM" id="SSF110921">
    <property type="entry name" value="2-isopropylmalate synthase LeuA, allosteric (dimerisation) domain"/>
    <property type="match status" value="1"/>
</dbReference>
<evidence type="ECO:0000256" key="6">
    <source>
        <dbReference type="ARBA" id="ARBA00022605"/>
    </source>
</evidence>
<keyword evidence="6 11" id="KW-0028">Amino-acid biosynthesis</keyword>
<evidence type="ECO:0000256" key="3">
    <source>
        <dbReference type="ARBA" id="ARBA00012973"/>
    </source>
</evidence>
<evidence type="ECO:0000256" key="10">
    <source>
        <dbReference type="ARBA" id="ARBA00023304"/>
    </source>
</evidence>
<feature type="binding site" evidence="11">
    <location>
        <position position="13"/>
    </location>
    <ligand>
        <name>Mn(2+)</name>
        <dbReference type="ChEBI" id="CHEBI:29035"/>
    </ligand>
</feature>
<dbReference type="PROSITE" id="PS50991">
    <property type="entry name" value="PYR_CT"/>
    <property type="match status" value="1"/>
</dbReference>
<dbReference type="Proteomes" id="UP000530514">
    <property type="component" value="Unassembled WGS sequence"/>
</dbReference>
<evidence type="ECO:0000256" key="11">
    <source>
        <dbReference type="HAMAP-Rule" id="MF_01025"/>
    </source>
</evidence>
<dbReference type="PANTHER" id="PTHR10277">
    <property type="entry name" value="HOMOCITRATE SYNTHASE-RELATED"/>
    <property type="match status" value="1"/>
</dbReference>
<dbReference type="Gene3D" id="3.30.160.270">
    <property type="match status" value="1"/>
</dbReference>
<dbReference type="SMART" id="SM00917">
    <property type="entry name" value="LeuA_dimer"/>
    <property type="match status" value="1"/>
</dbReference>
<evidence type="ECO:0000256" key="5">
    <source>
        <dbReference type="ARBA" id="ARBA00022430"/>
    </source>
</evidence>
<keyword evidence="10 11" id="KW-0100">Branched-chain amino acid biosynthesis</keyword>
<dbReference type="InterPro" id="IPR002034">
    <property type="entry name" value="AIPM/Hcit_synth_CS"/>
</dbReference>
<comment type="subunit">
    <text evidence="11">Homodimer.</text>
</comment>
<dbReference type="InterPro" id="IPR005671">
    <property type="entry name" value="LeuA_bact_synth"/>
</dbReference>
<dbReference type="Pfam" id="PF22617">
    <property type="entry name" value="HCS_D2"/>
    <property type="match status" value="1"/>
</dbReference>
<dbReference type="InterPro" id="IPR013709">
    <property type="entry name" value="2-isopropylmalate_synth_dimer"/>
</dbReference>
<dbReference type="GO" id="GO:0003852">
    <property type="term" value="F:2-isopropylmalate synthase activity"/>
    <property type="evidence" value="ECO:0007669"/>
    <property type="project" value="UniProtKB-UniRule"/>
</dbReference>
<keyword evidence="14" id="KW-1185">Reference proteome</keyword>
<comment type="caution">
    <text evidence="13">The sequence shown here is derived from an EMBL/GenBank/DDBJ whole genome shotgun (WGS) entry which is preliminary data.</text>
</comment>
<evidence type="ECO:0000313" key="14">
    <source>
        <dbReference type="Proteomes" id="UP000530514"/>
    </source>
</evidence>
<dbReference type="GO" id="GO:0003985">
    <property type="term" value="F:acetyl-CoA C-acetyltransferase activity"/>
    <property type="evidence" value="ECO:0007669"/>
    <property type="project" value="UniProtKB-UniRule"/>
</dbReference>
<dbReference type="HAMAP" id="MF_01025">
    <property type="entry name" value="LeuA_type1"/>
    <property type="match status" value="1"/>
</dbReference>
<dbReference type="InterPro" id="IPR013785">
    <property type="entry name" value="Aldolase_TIM"/>
</dbReference>
<dbReference type="NCBIfam" id="TIGR00973">
    <property type="entry name" value="leuA_bact"/>
    <property type="match status" value="1"/>
</dbReference>
<dbReference type="InterPro" id="IPR054691">
    <property type="entry name" value="LeuA/HCS_post-cat"/>
</dbReference>
<comment type="function">
    <text evidence="11">Catalyzes the condensation of the acetyl group of acetyl-CoA with 3-methyl-2-oxobutanoate (2-ketoisovalerate) to form 3-carboxy-3-hydroxy-4-methylpentanoate (2-isopropylmalate).</text>
</comment>
<dbReference type="EMBL" id="JACEIP010000002">
    <property type="protein sequence ID" value="MBA4541545.1"/>
    <property type="molecule type" value="Genomic_DNA"/>
</dbReference>
<dbReference type="Gene3D" id="1.10.238.260">
    <property type="match status" value="1"/>
</dbReference>
<organism evidence="13 14">
    <name type="scientific">Thermoactinomyces daqus</name>
    <dbReference type="NCBI Taxonomy" id="1329516"/>
    <lineage>
        <taxon>Bacteria</taxon>
        <taxon>Bacillati</taxon>
        <taxon>Bacillota</taxon>
        <taxon>Bacilli</taxon>
        <taxon>Bacillales</taxon>
        <taxon>Thermoactinomycetaceae</taxon>
        <taxon>Thermoactinomyces</taxon>
    </lineage>
</organism>
<feature type="binding site" evidence="11">
    <location>
        <position position="201"/>
    </location>
    <ligand>
        <name>Mn(2+)</name>
        <dbReference type="ChEBI" id="CHEBI:29035"/>
    </ligand>
</feature>
<sequence length="517" mass="56790">MRTITIFDTTLRDGEQSPGVNLSPREKVEIAIQLERLGVNVIEAGFAASSAGDMQAVREIASRVKNASVCSLSRSVKGDIDQAWEALRAAESPYLHLFLATSPIHREYKLRMSREQVIERVREAIRYAKRLFPIVEFSCEDAGRTEIDFLAEVVREAIKAGAGVINLPDTVGYLTPNEYAQMFMNVRKAVPEVEQVRLSAHCHDDLGMAVANSLAAIEAGVDQVECTINGIGERAGNAALEEIALAIKTREQYYQLQTTLNLREIHRTSRMVSKLTGMMVPGNKAVVGANAFAHESGIHQDGMLKNRETYEIMRPETVGLTESRLVLGKHSGRHAFRDKLLQLGYELNEEQLNQLFIRFKELADRKKDVADEDIVALVEEKMSDAKDAYTLESLLVTCGSHSLPTASLQIKRVSDGSVSEEAACGNGAVDAIFKAIDRLTGVQVELKDYRIHSVTQGKDALGEVFVQLSQGEWTVRGRGVSTDVLEASARAYLDAVNRLLRRTGAAAGDGMAKITAS</sequence>
<dbReference type="FunFam" id="1.10.238.260:FF:000001">
    <property type="entry name" value="2-isopropylmalate synthase"/>
    <property type="match status" value="1"/>
</dbReference>
<reference evidence="13 14" key="1">
    <citation type="submission" date="2020-07" db="EMBL/GenBank/DDBJ databases">
        <authorList>
            <person name="Feng H."/>
        </authorList>
    </citation>
    <scope>NUCLEOTIDE SEQUENCE [LARGE SCALE GENOMIC DNA]</scope>
    <source>
        <strain evidence="14">s-11</strain>
    </source>
</reference>
<dbReference type="GO" id="GO:0030145">
    <property type="term" value="F:manganese ion binding"/>
    <property type="evidence" value="ECO:0007669"/>
    <property type="project" value="UniProtKB-UniRule"/>
</dbReference>
<protein>
    <recommendedName>
        <fullName evidence="4 11">2-isopropylmalate synthase</fullName>
        <ecNumber evidence="3 11">2.3.3.13</ecNumber>
    </recommendedName>
    <alternativeName>
        <fullName evidence="11">Alpha-IPM synthase</fullName>
    </alternativeName>
    <alternativeName>
        <fullName evidence="11">Alpha-isopropylmalate synthase</fullName>
    </alternativeName>
</protein>
<dbReference type="NCBIfam" id="NF002088">
    <property type="entry name" value="PRK00915.1-5"/>
    <property type="match status" value="1"/>
</dbReference>
<proteinExistence type="inferred from homology"/>
<dbReference type="AlphaFoldDB" id="A0A7W2AGW4"/>
<dbReference type="UniPathway" id="UPA00048">
    <property type="reaction ID" value="UER00070"/>
</dbReference>
<feature type="domain" description="Pyruvate carboxyltransferase" evidence="12">
    <location>
        <begin position="4"/>
        <end position="266"/>
    </location>
</feature>
<evidence type="ECO:0000259" key="12">
    <source>
        <dbReference type="PROSITE" id="PS50991"/>
    </source>
</evidence>
<comment type="cofactor">
    <cofactor evidence="11">
        <name>Mn(2+)</name>
        <dbReference type="ChEBI" id="CHEBI:29035"/>
    </cofactor>
</comment>
<dbReference type="PROSITE" id="PS00816">
    <property type="entry name" value="AIPM_HOMOCIT_SYNTH_2"/>
    <property type="match status" value="1"/>
</dbReference>
<dbReference type="InterPro" id="IPR036230">
    <property type="entry name" value="LeuA_allosteric_dom_sf"/>
</dbReference>
<evidence type="ECO:0000256" key="7">
    <source>
        <dbReference type="ARBA" id="ARBA00022679"/>
    </source>
</evidence>
<dbReference type="FunFam" id="3.20.20.70:FF:000010">
    <property type="entry name" value="2-isopropylmalate synthase"/>
    <property type="match status" value="1"/>
</dbReference>
<evidence type="ECO:0000256" key="4">
    <source>
        <dbReference type="ARBA" id="ARBA00018198"/>
    </source>
</evidence>
<feature type="binding site" evidence="11">
    <location>
        <position position="237"/>
    </location>
    <ligand>
        <name>Mn(2+)</name>
        <dbReference type="ChEBI" id="CHEBI:29035"/>
    </ligand>
</feature>
<gene>
    <name evidence="11" type="primary">leuA</name>
    <name evidence="13" type="ORF">H1164_01305</name>
</gene>
<evidence type="ECO:0000256" key="8">
    <source>
        <dbReference type="ARBA" id="ARBA00022723"/>
    </source>
</evidence>
<comment type="similarity">
    <text evidence="2 11">Belongs to the alpha-IPM synthase/homocitrate synthase family. LeuA type 1 subfamily.</text>
</comment>
<dbReference type="Gene3D" id="3.20.20.70">
    <property type="entry name" value="Aldolase class I"/>
    <property type="match status" value="1"/>
</dbReference>
<dbReference type="FunFam" id="3.30.160.270:FF:000003">
    <property type="entry name" value="2-isopropylmalate synthase"/>
    <property type="match status" value="1"/>
</dbReference>
<keyword evidence="5 11" id="KW-0432">Leucine biosynthesis</keyword>
<feature type="region of interest" description="Regulatory domain" evidence="11">
    <location>
        <begin position="390"/>
        <end position="517"/>
    </location>
</feature>
<dbReference type="Pfam" id="PF08502">
    <property type="entry name" value="LeuA_dimer"/>
    <property type="match status" value="1"/>
</dbReference>
<dbReference type="OrthoDB" id="9804858at2"/>
<dbReference type="PANTHER" id="PTHR10277:SF9">
    <property type="entry name" value="2-ISOPROPYLMALATE SYNTHASE 1, CHLOROPLASTIC-RELATED"/>
    <property type="match status" value="1"/>
</dbReference>
<accession>A0A7W2AGW4</accession>
<keyword evidence="7 11" id="KW-0808">Transferase</keyword>
<feature type="binding site" evidence="11">
    <location>
        <position position="203"/>
    </location>
    <ligand>
        <name>Mn(2+)</name>
        <dbReference type="ChEBI" id="CHEBI:29035"/>
    </ligand>
</feature>
<keyword evidence="13" id="KW-0012">Acyltransferase</keyword>
<comment type="pathway">
    <text evidence="1 11">Amino-acid biosynthesis; L-leucine biosynthesis; L-leucine from 3-methyl-2-oxobutanoate: step 1/4.</text>
</comment>
<dbReference type="SUPFAM" id="SSF51569">
    <property type="entry name" value="Aldolase"/>
    <property type="match status" value="1"/>
</dbReference>
<dbReference type="NCBIfam" id="NF002085">
    <property type="entry name" value="PRK00915.1-2"/>
    <property type="match status" value="1"/>
</dbReference>
<dbReference type="GO" id="GO:0005737">
    <property type="term" value="C:cytoplasm"/>
    <property type="evidence" value="ECO:0007669"/>
    <property type="project" value="UniProtKB-UniRule"/>
</dbReference>
<comment type="catalytic activity">
    <reaction evidence="11">
        <text>3-methyl-2-oxobutanoate + acetyl-CoA + H2O = (2S)-2-isopropylmalate + CoA + H(+)</text>
        <dbReference type="Rhea" id="RHEA:21524"/>
        <dbReference type="ChEBI" id="CHEBI:1178"/>
        <dbReference type="ChEBI" id="CHEBI:11851"/>
        <dbReference type="ChEBI" id="CHEBI:15377"/>
        <dbReference type="ChEBI" id="CHEBI:15378"/>
        <dbReference type="ChEBI" id="CHEBI:57287"/>
        <dbReference type="ChEBI" id="CHEBI:57288"/>
        <dbReference type="EC" id="2.3.3.13"/>
    </reaction>
</comment>
<keyword evidence="8 11" id="KW-0479">Metal-binding</keyword>
<dbReference type="GO" id="GO:0009098">
    <property type="term" value="P:L-leucine biosynthetic process"/>
    <property type="evidence" value="ECO:0007669"/>
    <property type="project" value="UniProtKB-UniRule"/>
</dbReference>
<evidence type="ECO:0000256" key="1">
    <source>
        <dbReference type="ARBA" id="ARBA00004689"/>
    </source>
</evidence>
<dbReference type="NCBIfam" id="NF002086">
    <property type="entry name" value="PRK00915.1-3"/>
    <property type="match status" value="1"/>
</dbReference>
<dbReference type="Pfam" id="PF00682">
    <property type="entry name" value="HMGL-like"/>
    <property type="match status" value="1"/>
</dbReference>